<dbReference type="PANTHER" id="PTHR12526">
    <property type="entry name" value="GLYCOSYLTRANSFERASE"/>
    <property type="match status" value="1"/>
</dbReference>
<protein>
    <submittedName>
        <fullName evidence="2">Glycosyltransferase family 4 protein</fullName>
    </submittedName>
</protein>
<dbReference type="PANTHER" id="PTHR12526:SF638">
    <property type="entry name" value="SPORE COAT PROTEIN SA"/>
    <property type="match status" value="1"/>
</dbReference>
<name>A0ABY8LJ50_9RHOB</name>
<dbReference type="InterPro" id="IPR028098">
    <property type="entry name" value="Glyco_trans_4-like_N"/>
</dbReference>
<feature type="domain" description="Glycosyltransferase subfamily 4-like N-terminal" evidence="1">
    <location>
        <begin position="25"/>
        <end position="181"/>
    </location>
</feature>
<dbReference type="Pfam" id="PF13579">
    <property type="entry name" value="Glyco_trans_4_4"/>
    <property type="match status" value="1"/>
</dbReference>
<sequence>MRSVGAPRHVVLISSYAPSLVTFRLDLIRALVAEGHSVTALAPEADRAVADTLARNGCAFEVLPMARTGTNPFADMVLLARMIRCLRRLKPDVVLPYTMKPVIYGGIAARLLGVPGRHALMTGLGYVFSDPDPRGKRRLIRDASVRLYRSALKGVGRVFVYNGADEADIRRFGMVADDVPLIRVAGTGVNLDRYAQSPLPDGPPRFLLIARLLSAKGVREFVTAAERLKPDWPEAQFRILGAPDPNPDGIGAEEIAAWKRSGVVDYLGRTDDVRPFLDDASVFVLPSYYREGIPRSILEAMAKGRPVITTDLPGCGDTVEDGISGYLVAPRDTEALTAAMLRFLEAPETIAAMGAAARTRAEEVFDIHKVNDHLLTEMGLMRRDRSVASEAA</sequence>
<dbReference type="EMBL" id="CP122537">
    <property type="protein sequence ID" value="WGH80418.1"/>
    <property type="molecule type" value="Genomic_DNA"/>
</dbReference>
<proteinExistence type="predicted"/>
<reference evidence="2 3" key="1">
    <citation type="submission" date="2023-04" db="EMBL/GenBank/DDBJ databases">
        <title>Jannaschia ovalis sp. nov., a marine bacterium isolated from sea tidal flat.</title>
        <authorList>
            <person name="Kwon D.Y."/>
            <person name="Kim J.-J."/>
        </authorList>
    </citation>
    <scope>NUCLEOTIDE SEQUENCE [LARGE SCALE GENOMIC DNA]</scope>
    <source>
        <strain evidence="2 3">GRR-S6-38</strain>
    </source>
</reference>
<evidence type="ECO:0000313" key="2">
    <source>
        <dbReference type="EMBL" id="WGH80418.1"/>
    </source>
</evidence>
<dbReference type="Proteomes" id="UP001243420">
    <property type="component" value="Chromosome"/>
</dbReference>
<dbReference type="Gene3D" id="3.40.50.2000">
    <property type="entry name" value="Glycogen Phosphorylase B"/>
    <property type="match status" value="2"/>
</dbReference>
<dbReference type="SUPFAM" id="SSF53756">
    <property type="entry name" value="UDP-Glycosyltransferase/glycogen phosphorylase"/>
    <property type="match status" value="1"/>
</dbReference>
<gene>
    <name evidence="2" type="ORF">P8627_00170</name>
</gene>
<keyword evidence="3" id="KW-1185">Reference proteome</keyword>
<evidence type="ECO:0000259" key="1">
    <source>
        <dbReference type="Pfam" id="PF13579"/>
    </source>
</evidence>
<accession>A0ABY8LJ50</accession>
<dbReference type="RefSeq" id="WP_279967513.1">
    <property type="nucleotide sequence ID" value="NZ_CP122537.1"/>
</dbReference>
<dbReference type="CDD" id="cd03808">
    <property type="entry name" value="GT4_CapM-like"/>
    <property type="match status" value="1"/>
</dbReference>
<evidence type="ECO:0000313" key="3">
    <source>
        <dbReference type="Proteomes" id="UP001243420"/>
    </source>
</evidence>
<dbReference type="Pfam" id="PF13692">
    <property type="entry name" value="Glyco_trans_1_4"/>
    <property type="match status" value="1"/>
</dbReference>
<organism evidence="2 3">
    <name type="scientific">Jannaschia ovalis</name>
    <dbReference type="NCBI Taxonomy" id="3038773"/>
    <lineage>
        <taxon>Bacteria</taxon>
        <taxon>Pseudomonadati</taxon>
        <taxon>Pseudomonadota</taxon>
        <taxon>Alphaproteobacteria</taxon>
        <taxon>Rhodobacterales</taxon>
        <taxon>Roseobacteraceae</taxon>
        <taxon>Jannaschia</taxon>
    </lineage>
</organism>